<evidence type="ECO:0000313" key="4">
    <source>
        <dbReference type="Proteomes" id="UP000016931"/>
    </source>
</evidence>
<feature type="compositionally biased region" description="Low complexity" evidence="1">
    <location>
        <begin position="115"/>
        <end position="160"/>
    </location>
</feature>
<name>M3CVA4_SPHMS</name>
<gene>
    <name evidence="3" type="ORF">SEPMUDRAFT_152371</name>
</gene>
<feature type="transmembrane region" description="Helical" evidence="2">
    <location>
        <begin position="87"/>
        <end position="111"/>
    </location>
</feature>
<keyword evidence="2" id="KW-0812">Transmembrane</keyword>
<proteinExistence type="predicted"/>
<dbReference type="OrthoDB" id="3643957at2759"/>
<dbReference type="STRING" id="692275.M3CVA4"/>
<dbReference type="HOGENOM" id="CLU_909641_0_0_1"/>
<keyword evidence="2" id="KW-1133">Transmembrane helix</keyword>
<accession>M3CVA4</accession>
<dbReference type="EMBL" id="KB456272">
    <property type="protein sequence ID" value="EMF08082.1"/>
    <property type="molecule type" value="Genomic_DNA"/>
</dbReference>
<evidence type="ECO:0008006" key="5">
    <source>
        <dbReference type="Google" id="ProtNLM"/>
    </source>
</evidence>
<keyword evidence="2" id="KW-0472">Membrane</keyword>
<evidence type="ECO:0000313" key="3">
    <source>
        <dbReference type="EMBL" id="EMF08082.1"/>
    </source>
</evidence>
<dbReference type="GeneID" id="27904542"/>
<dbReference type="eggNOG" id="ENOG502SU9K">
    <property type="taxonomic scope" value="Eukaryota"/>
</dbReference>
<dbReference type="AlphaFoldDB" id="M3CVA4"/>
<feature type="region of interest" description="Disordered" evidence="1">
    <location>
        <begin position="112"/>
        <end position="160"/>
    </location>
</feature>
<sequence length="306" mass="32570">MSEDAHDAPEVVEGSGADGLIPTYDVTAKMPQRMHQYPAYGHQGPPSFQEDRQYTSAYGKHDEKLAGVGLTEVSAHSQSSSSKRKRVIWIITAAILLALAIGLGVGLGVGLSQKSSTTTSTASNNSEEATSDSNNNTSTSPTTTSTTTTTTPTTSAVTSGSTGLAQFSCNSTETTLSPGHSVPYIQECYTQYQTNHPSYYSTPSHNITMTNLGGKITVYTFQDCLDKCDEWNLSSAGEGGDGGGQPACRAVTYYANLTVPIQRYGGNCFLKNDRGYGYQNDVVDYAHMASAYQGCLNRTCFAGVDE</sequence>
<protein>
    <recommendedName>
        <fullName evidence="5">Apple domain-containing protein</fullName>
    </recommendedName>
</protein>
<reference evidence="3 4" key="1">
    <citation type="journal article" date="2012" name="PLoS Pathog.">
        <title>Diverse lifestyles and strategies of plant pathogenesis encoded in the genomes of eighteen Dothideomycetes fungi.</title>
        <authorList>
            <person name="Ohm R.A."/>
            <person name="Feau N."/>
            <person name="Henrissat B."/>
            <person name="Schoch C.L."/>
            <person name="Horwitz B.A."/>
            <person name="Barry K.W."/>
            <person name="Condon B.J."/>
            <person name="Copeland A.C."/>
            <person name="Dhillon B."/>
            <person name="Glaser F."/>
            <person name="Hesse C.N."/>
            <person name="Kosti I."/>
            <person name="LaButti K."/>
            <person name="Lindquist E.A."/>
            <person name="Lucas S."/>
            <person name="Salamov A.A."/>
            <person name="Bradshaw R.E."/>
            <person name="Ciuffetti L."/>
            <person name="Hamelin R.C."/>
            <person name="Kema G.H.J."/>
            <person name="Lawrence C."/>
            <person name="Scott J.A."/>
            <person name="Spatafora J.W."/>
            <person name="Turgeon B.G."/>
            <person name="de Wit P.J.G.M."/>
            <person name="Zhong S."/>
            <person name="Goodwin S.B."/>
            <person name="Grigoriev I.V."/>
        </authorList>
    </citation>
    <scope>NUCLEOTIDE SEQUENCE [LARGE SCALE GENOMIC DNA]</scope>
    <source>
        <strain evidence="3 4">SO2202</strain>
    </source>
</reference>
<organism evidence="3 4">
    <name type="scientific">Sphaerulina musiva (strain SO2202)</name>
    <name type="common">Poplar stem canker fungus</name>
    <name type="synonym">Septoria musiva</name>
    <dbReference type="NCBI Taxonomy" id="692275"/>
    <lineage>
        <taxon>Eukaryota</taxon>
        <taxon>Fungi</taxon>
        <taxon>Dikarya</taxon>
        <taxon>Ascomycota</taxon>
        <taxon>Pezizomycotina</taxon>
        <taxon>Dothideomycetes</taxon>
        <taxon>Dothideomycetidae</taxon>
        <taxon>Mycosphaerellales</taxon>
        <taxon>Mycosphaerellaceae</taxon>
        <taxon>Sphaerulina</taxon>
    </lineage>
</organism>
<dbReference type="Proteomes" id="UP000016931">
    <property type="component" value="Unassembled WGS sequence"/>
</dbReference>
<dbReference type="RefSeq" id="XP_016756203.1">
    <property type="nucleotide sequence ID" value="XM_016907405.1"/>
</dbReference>
<evidence type="ECO:0000256" key="1">
    <source>
        <dbReference type="SAM" id="MobiDB-lite"/>
    </source>
</evidence>
<evidence type="ECO:0000256" key="2">
    <source>
        <dbReference type="SAM" id="Phobius"/>
    </source>
</evidence>
<keyword evidence="4" id="KW-1185">Reference proteome</keyword>